<keyword evidence="1" id="KW-1133">Transmembrane helix</keyword>
<dbReference type="GO" id="GO:0004672">
    <property type="term" value="F:protein kinase activity"/>
    <property type="evidence" value="ECO:0007669"/>
    <property type="project" value="InterPro"/>
</dbReference>
<evidence type="ECO:0000313" key="3">
    <source>
        <dbReference type="EMBL" id="MBS2966977.1"/>
    </source>
</evidence>
<dbReference type="EMBL" id="JAGSXH010000243">
    <property type="protein sequence ID" value="MBS2966977.1"/>
    <property type="molecule type" value="Genomic_DNA"/>
</dbReference>
<dbReference type="AlphaFoldDB" id="A0A8J7WW38"/>
<dbReference type="SUPFAM" id="SSF56112">
    <property type="entry name" value="Protein kinase-like (PK-like)"/>
    <property type="match status" value="1"/>
</dbReference>
<reference evidence="3" key="1">
    <citation type="submission" date="2021-04" db="EMBL/GenBank/DDBJ databases">
        <title>Genome based classification of Actinospica acidithermotolerans sp. nov., an actinobacterium isolated from an Indonesian hot spring.</title>
        <authorList>
            <person name="Kusuma A.B."/>
            <person name="Putra K.E."/>
            <person name="Nafisah S."/>
            <person name="Loh J."/>
            <person name="Nouioui I."/>
            <person name="Goodfellow M."/>
        </authorList>
    </citation>
    <scope>NUCLEOTIDE SEQUENCE</scope>
    <source>
        <strain evidence="3">DSM 45618</strain>
    </source>
</reference>
<feature type="transmembrane region" description="Helical" evidence="1">
    <location>
        <begin position="385"/>
        <end position="404"/>
    </location>
</feature>
<dbReference type="InterPro" id="IPR000719">
    <property type="entry name" value="Prot_kinase_dom"/>
</dbReference>
<gene>
    <name evidence="3" type="ORF">KGA66_28345</name>
</gene>
<evidence type="ECO:0000256" key="1">
    <source>
        <dbReference type="SAM" id="Phobius"/>
    </source>
</evidence>
<dbReference type="Proteomes" id="UP000677913">
    <property type="component" value="Unassembled WGS sequence"/>
</dbReference>
<keyword evidence="1" id="KW-0472">Membrane</keyword>
<accession>A0A8J7WW38</accession>
<name>A0A8J7WW38_9ACTN</name>
<dbReference type="GO" id="GO:0005524">
    <property type="term" value="F:ATP binding"/>
    <property type="evidence" value="ECO:0007669"/>
    <property type="project" value="InterPro"/>
</dbReference>
<proteinExistence type="predicted"/>
<feature type="domain" description="Protein kinase" evidence="2">
    <location>
        <begin position="38"/>
        <end position="317"/>
    </location>
</feature>
<evidence type="ECO:0000259" key="2">
    <source>
        <dbReference type="PROSITE" id="PS50011"/>
    </source>
</evidence>
<dbReference type="Gene3D" id="1.10.510.10">
    <property type="entry name" value="Transferase(Phosphotransferase) domain 1"/>
    <property type="match status" value="1"/>
</dbReference>
<feature type="transmembrane region" description="Helical" evidence="1">
    <location>
        <begin position="360"/>
        <end position="379"/>
    </location>
</feature>
<evidence type="ECO:0000313" key="4">
    <source>
        <dbReference type="Proteomes" id="UP000677913"/>
    </source>
</evidence>
<dbReference type="InterPro" id="IPR011009">
    <property type="entry name" value="Kinase-like_dom_sf"/>
</dbReference>
<comment type="caution">
    <text evidence="3">The sequence shown here is derived from an EMBL/GenBank/DDBJ whole genome shotgun (WGS) entry which is preliminary data.</text>
</comment>
<keyword evidence="1" id="KW-0812">Transmembrane</keyword>
<sequence>MSGTKGFPSSGDYCDALQDVRSAILDPELAGCAVQTTKLGLPRVISGNFAGVFDAQTAAGRRVAVKCFTRDVPHQHERYRQIDAALKDAPGRWKVDFRYVESGIRVRGRPYPILVMEWIRAQPLITWIDAHLADTGALAALAGRFADMVGDLESAGLAHGDLQHGNLLVTATGELKLIDYDGMYVPALSHLPATELGHANYQHPRRRQADYGPWLDRFSARVIHASLCALAEQPDLWRRLHLAGGEFLLLQKVDLADPSASRAFAELAGAGDATRARAAELADLVGKPLARIPPLAPALSPSQAPATTRASAPPSWLAEVAAAARPAASRAASGHGGWLDDHVPPPQPVRLARPPRLVRLGWYVNVALVFLVVAVAVAVPVLAAAAPIALVSSFAVWWLHFARLDSTRAHKAARAELEAARRGQRDIEREYQQALTGRRSSDEAFQRDLAAVNTERTAIDRDCAAQCARIDLDRDTRLAGLVRERASLDVWKRAETARRSDEQRKAHLAASLARHRLDGAQVPGIGRTIRAELAAYGIATAADFLGIQINPGFNGQNSTALILRKDHQLVKVPQVGEVRARALDAWRRDLRDAAVKKVPKDLDVTVTKAVEAEAGKRTAQFADRERQLKCDADDRRRAALARARTAQETLVAREQGVRADRAAASVSLDRAAADLTARRSQQLRLVGTLQRTVSGFEGTGLPHYLAALTTGRF</sequence>
<dbReference type="PROSITE" id="PS50011">
    <property type="entry name" value="PROTEIN_KINASE_DOM"/>
    <property type="match status" value="1"/>
</dbReference>
<keyword evidence="4" id="KW-1185">Reference proteome</keyword>
<dbReference type="RefSeq" id="WP_211472558.1">
    <property type="nucleotide sequence ID" value="NZ_JAGSXH010000243.1"/>
</dbReference>
<organism evidence="3 4">
    <name type="scientific">Actinocrinis puniceicyclus</name>
    <dbReference type="NCBI Taxonomy" id="977794"/>
    <lineage>
        <taxon>Bacteria</taxon>
        <taxon>Bacillati</taxon>
        <taxon>Actinomycetota</taxon>
        <taxon>Actinomycetes</taxon>
        <taxon>Catenulisporales</taxon>
        <taxon>Actinospicaceae</taxon>
        <taxon>Actinocrinis</taxon>
    </lineage>
</organism>
<protein>
    <recommendedName>
        <fullName evidence="2">Protein kinase domain-containing protein</fullName>
    </recommendedName>
</protein>